<dbReference type="GO" id="GO:0016567">
    <property type="term" value="P:protein ubiquitination"/>
    <property type="evidence" value="ECO:0007669"/>
    <property type="project" value="TreeGrafter"/>
</dbReference>
<dbReference type="Proteomes" id="UP000054937">
    <property type="component" value="Unassembled WGS sequence"/>
</dbReference>
<gene>
    <name evidence="1" type="ORF">PPERSA_09313</name>
</gene>
<dbReference type="InterPro" id="IPR035979">
    <property type="entry name" value="RBD_domain_sf"/>
</dbReference>
<proteinExistence type="predicted"/>
<dbReference type="SUPFAM" id="SSF54928">
    <property type="entry name" value="RNA-binding domain, RBD"/>
    <property type="match status" value="1"/>
</dbReference>
<dbReference type="InParanoid" id="A0A0V0R585"/>
<dbReference type="InterPro" id="IPR012677">
    <property type="entry name" value="Nucleotide-bd_a/b_plait_sf"/>
</dbReference>
<dbReference type="AlphaFoldDB" id="A0A0V0R585"/>
<dbReference type="PANTHER" id="PTHR12603">
    <property type="entry name" value="CCR4-NOT TRANSCRIPTION COMPLEX RELATED"/>
    <property type="match status" value="1"/>
</dbReference>
<name>A0A0V0R585_PSEPJ</name>
<dbReference type="InterPro" id="IPR039780">
    <property type="entry name" value="Mot2"/>
</dbReference>
<protein>
    <recommendedName>
        <fullName evidence="3">RRM domain-containing protein</fullName>
    </recommendedName>
</protein>
<organism evidence="1 2">
    <name type="scientific">Pseudocohnilembus persalinus</name>
    <name type="common">Ciliate</name>
    <dbReference type="NCBI Taxonomy" id="266149"/>
    <lineage>
        <taxon>Eukaryota</taxon>
        <taxon>Sar</taxon>
        <taxon>Alveolata</taxon>
        <taxon>Ciliophora</taxon>
        <taxon>Intramacronucleata</taxon>
        <taxon>Oligohymenophorea</taxon>
        <taxon>Scuticociliatia</taxon>
        <taxon>Philasterida</taxon>
        <taxon>Pseudocohnilembidae</taxon>
        <taxon>Pseudocohnilembus</taxon>
    </lineage>
</organism>
<keyword evidence="2" id="KW-1185">Reference proteome</keyword>
<sequence length="137" mass="16293">MNGLSPKLAQEKILRKLEYMGQYGQIKKIIVNPRRGNEEIGVYVSYEYPVEASLAILSVDAYFDDDNHIRAFYGSTKYCNSFLRKLDCFKKDCPYLHDWDEKFEFHKDKKFFIDYREIAISIISEQIKLNQYLKIIL</sequence>
<dbReference type="GO" id="GO:0030014">
    <property type="term" value="C:CCR4-NOT complex"/>
    <property type="evidence" value="ECO:0007669"/>
    <property type="project" value="InterPro"/>
</dbReference>
<dbReference type="EMBL" id="LDAU01000045">
    <property type="protein sequence ID" value="KRX09643.1"/>
    <property type="molecule type" value="Genomic_DNA"/>
</dbReference>
<comment type="caution">
    <text evidence="1">The sequence shown here is derived from an EMBL/GenBank/DDBJ whole genome shotgun (WGS) entry which is preliminary data.</text>
</comment>
<evidence type="ECO:0000313" key="2">
    <source>
        <dbReference type="Proteomes" id="UP000054937"/>
    </source>
</evidence>
<accession>A0A0V0R585</accession>
<dbReference type="OrthoDB" id="1923159at2759"/>
<dbReference type="GO" id="GO:0004842">
    <property type="term" value="F:ubiquitin-protein transferase activity"/>
    <property type="evidence" value="ECO:0007669"/>
    <property type="project" value="InterPro"/>
</dbReference>
<evidence type="ECO:0000313" key="1">
    <source>
        <dbReference type="EMBL" id="KRX09643.1"/>
    </source>
</evidence>
<dbReference type="GO" id="GO:0003676">
    <property type="term" value="F:nucleic acid binding"/>
    <property type="evidence" value="ECO:0007669"/>
    <property type="project" value="InterPro"/>
</dbReference>
<dbReference type="PANTHER" id="PTHR12603:SF0">
    <property type="entry name" value="CCR4-NOT TRANSCRIPTION COMPLEX SUBUNIT 4"/>
    <property type="match status" value="1"/>
</dbReference>
<evidence type="ECO:0008006" key="3">
    <source>
        <dbReference type="Google" id="ProtNLM"/>
    </source>
</evidence>
<dbReference type="Gene3D" id="3.30.70.330">
    <property type="match status" value="1"/>
</dbReference>
<reference evidence="1 2" key="1">
    <citation type="journal article" date="2015" name="Sci. Rep.">
        <title>Genome of the facultative scuticociliatosis pathogen Pseudocohnilembus persalinus provides insight into its virulence through horizontal gene transfer.</title>
        <authorList>
            <person name="Xiong J."/>
            <person name="Wang G."/>
            <person name="Cheng J."/>
            <person name="Tian M."/>
            <person name="Pan X."/>
            <person name="Warren A."/>
            <person name="Jiang C."/>
            <person name="Yuan D."/>
            <person name="Miao W."/>
        </authorList>
    </citation>
    <scope>NUCLEOTIDE SEQUENCE [LARGE SCALE GENOMIC DNA]</scope>
    <source>
        <strain evidence="1">36N120E</strain>
    </source>
</reference>